<sequence>MAPKITQQLKVDVSGDKVKLFCSVESSVLSVQEVSWYKDGKKLKEDDRFKLHYAADGTYELNIHNLQDSDQGEYTCEIIGEGGSSKTSFQFTGQAFKNTSAQISSLAKTQKLVQKEAEVLELSTQKKATVTSQEKAVVQEEIVKKSLIPEDIKKPSPEVKATTTKMSVSEGERTVLKANVPNASGVKWLLNGVELANSEDYRYGVSGSDHTLTISKATQKDEGILTCEGKTDDGIIKCHFEMNVSKDLSNAPTFITQPKSQNVNEGQNVLLTCEVTGDPSPEIHWFKDNQPVSNYCKSFQECLFSCNPKSLIEESPKEVVLRRSGEASMQESLSSQSFQMSASKQEASFSSSSVTEMKFASMSAKSMSSMKESFVEMSSSSITGKSSLTKMESSTSSLLKSGMRGTPPKIEALPSDISIEEGKVLTISCAFSGEPTPEITWSRRGQSISSQGGRFHIETCEDLTTFIIMDVQKNDEGLYTLNLENDFGIDSATVNINIRSM</sequence>
<dbReference type="PANTHER" id="PTHR13817">
    <property type="entry name" value="TITIN"/>
    <property type="match status" value="1"/>
</dbReference>
<dbReference type="FunFam" id="2.60.40.10:FF:001476">
    <property type="entry name" value="titin isoform X1"/>
    <property type="match status" value="1"/>
</dbReference>
<dbReference type="PANTHER" id="PTHR13817:SF166">
    <property type="entry name" value="NEURONAL IGCAM-RELATED"/>
    <property type="match status" value="1"/>
</dbReference>
<dbReference type="InterPro" id="IPR013783">
    <property type="entry name" value="Ig-like_fold"/>
</dbReference>
<reference evidence="3" key="2">
    <citation type="submission" date="2025-09" db="UniProtKB">
        <authorList>
            <consortium name="Ensembl"/>
        </authorList>
    </citation>
    <scope>IDENTIFICATION</scope>
</reference>
<dbReference type="FunFam" id="2.60.40.10:FF:002111">
    <property type="entry name" value="Titin"/>
    <property type="match status" value="1"/>
</dbReference>
<evidence type="ECO:0000313" key="3">
    <source>
        <dbReference type="Ensembl" id="ENSNNAP00000000049.1"/>
    </source>
</evidence>
<dbReference type="Proteomes" id="UP000694559">
    <property type="component" value="Unplaced"/>
</dbReference>
<keyword evidence="4" id="KW-1185">Reference proteome</keyword>
<evidence type="ECO:0000256" key="1">
    <source>
        <dbReference type="ARBA" id="ARBA00022737"/>
    </source>
</evidence>
<dbReference type="GeneTree" id="ENSGT01110000267173"/>
<keyword evidence="1" id="KW-0677">Repeat</keyword>
<dbReference type="Ensembl" id="ENSNNAT00000000055.1">
    <property type="protein sequence ID" value="ENSNNAP00000000049.1"/>
    <property type="gene ID" value="ENSNNAG00000000033.1"/>
</dbReference>
<dbReference type="Gene3D" id="2.60.40.10">
    <property type="entry name" value="Immunoglobulins"/>
    <property type="match status" value="4"/>
</dbReference>
<feature type="domain" description="Ig-like" evidence="2">
    <location>
        <begin position="157"/>
        <end position="227"/>
    </location>
</feature>
<protein>
    <recommendedName>
        <fullName evidence="2">Ig-like domain-containing protein</fullName>
    </recommendedName>
</protein>
<dbReference type="InterPro" id="IPR050964">
    <property type="entry name" value="Striated_Muscle_Regulatory"/>
</dbReference>
<dbReference type="FunFam" id="2.60.40.10:FF:001579">
    <property type="entry name" value="Titin a"/>
    <property type="match status" value="1"/>
</dbReference>
<dbReference type="OMA" id="FKNNMPI"/>
<dbReference type="PROSITE" id="PS50835">
    <property type="entry name" value="IG_LIKE"/>
    <property type="match status" value="4"/>
</dbReference>
<dbReference type="SMART" id="SM00409">
    <property type="entry name" value="IG"/>
    <property type="match status" value="4"/>
</dbReference>
<dbReference type="SUPFAM" id="SSF48726">
    <property type="entry name" value="Immunoglobulin"/>
    <property type="match status" value="4"/>
</dbReference>
<feature type="domain" description="Ig-like" evidence="2">
    <location>
        <begin position="252"/>
        <end position="368"/>
    </location>
</feature>
<dbReference type="OrthoDB" id="5969272at2759"/>
<evidence type="ECO:0000313" key="4">
    <source>
        <dbReference type="Proteomes" id="UP000694559"/>
    </source>
</evidence>
<dbReference type="AlphaFoldDB" id="A0A8C6V297"/>
<dbReference type="SMART" id="SM00408">
    <property type="entry name" value="IGc2"/>
    <property type="match status" value="4"/>
</dbReference>
<dbReference type="InterPro" id="IPR007110">
    <property type="entry name" value="Ig-like_dom"/>
</dbReference>
<proteinExistence type="predicted"/>
<organism evidence="3 4">
    <name type="scientific">Naja naja</name>
    <name type="common">Indian cobra</name>
    <dbReference type="NCBI Taxonomy" id="35670"/>
    <lineage>
        <taxon>Eukaryota</taxon>
        <taxon>Metazoa</taxon>
        <taxon>Chordata</taxon>
        <taxon>Craniata</taxon>
        <taxon>Vertebrata</taxon>
        <taxon>Euteleostomi</taxon>
        <taxon>Lepidosauria</taxon>
        <taxon>Squamata</taxon>
        <taxon>Bifurcata</taxon>
        <taxon>Unidentata</taxon>
        <taxon>Episquamata</taxon>
        <taxon>Toxicofera</taxon>
        <taxon>Serpentes</taxon>
        <taxon>Colubroidea</taxon>
        <taxon>Elapidae</taxon>
        <taxon>Elapinae</taxon>
        <taxon>Naja</taxon>
    </lineage>
</organism>
<dbReference type="Pfam" id="PF07679">
    <property type="entry name" value="I-set"/>
    <property type="match status" value="3"/>
</dbReference>
<feature type="domain" description="Ig-like" evidence="2">
    <location>
        <begin position="408"/>
        <end position="497"/>
    </location>
</feature>
<dbReference type="InterPro" id="IPR036179">
    <property type="entry name" value="Ig-like_dom_sf"/>
</dbReference>
<dbReference type="CDD" id="cd00096">
    <property type="entry name" value="Ig"/>
    <property type="match status" value="2"/>
</dbReference>
<reference evidence="3" key="1">
    <citation type="submission" date="2025-08" db="UniProtKB">
        <authorList>
            <consortium name="Ensembl"/>
        </authorList>
    </citation>
    <scope>IDENTIFICATION</scope>
</reference>
<evidence type="ECO:0000259" key="2">
    <source>
        <dbReference type="PROSITE" id="PS50835"/>
    </source>
</evidence>
<feature type="domain" description="Ig-like" evidence="2">
    <location>
        <begin position="3"/>
        <end position="92"/>
    </location>
</feature>
<dbReference type="InterPro" id="IPR013098">
    <property type="entry name" value="Ig_I-set"/>
</dbReference>
<dbReference type="InterPro" id="IPR003599">
    <property type="entry name" value="Ig_sub"/>
</dbReference>
<name>A0A8C6V297_NAJNA</name>
<dbReference type="Pfam" id="PF13927">
    <property type="entry name" value="Ig_3"/>
    <property type="match status" value="1"/>
</dbReference>
<dbReference type="InterPro" id="IPR003598">
    <property type="entry name" value="Ig_sub2"/>
</dbReference>
<accession>A0A8C6V297</accession>